<keyword evidence="1" id="KW-0479">Metal-binding</keyword>
<dbReference type="Pfam" id="PF25299">
    <property type="entry name" value="ZZ_ADA2"/>
    <property type="match status" value="1"/>
</dbReference>
<evidence type="ECO:0000256" key="3">
    <source>
        <dbReference type="ARBA" id="ARBA00022833"/>
    </source>
</evidence>
<dbReference type="GO" id="GO:0008270">
    <property type="term" value="F:zinc ion binding"/>
    <property type="evidence" value="ECO:0007669"/>
    <property type="project" value="UniProtKB-KW"/>
</dbReference>
<accession>A0A8T0K414</accession>
<dbReference type="PANTHER" id="PTHR12374:SF20">
    <property type="entry name" value="TRANSCRIPTIONAL ADAPTER 2-ALPHA"/>
    <property type="match status" value="1"/>
</dbReference>
<feature type="domain" description="ZZ-type" evidence="6">
    <location>
        <begin position="45"/>
        <end position="101"/>
    </location>
</feature>
<reference evidence="7 8" key="1">
    <citation type="submission" date="2020-05" db="EMBL/GenBank/DDBJ databases">
        <title>Vigna angularis (adzuki bean) Var. LongXiaoDou No. 4 denovo assembly.</title>
        <authorList>
            <person name="Xiang H."/>
        </authorList>
    </citation>
    <scope>NUCLEOTIDE SEQUENCE [LARGE SCALE GENOMIC DNA]</scope>
    <source>
        <tissue evidence="7">Leaf</tissue>
    </source>
</reference>
<dbReference type="GO" id="GO:0005634">
    <property type="term" value="C:nucleus"/>
    <property type="evidence" value="ECO:0007669"/>
    <property type="project" value="TreeGrafter"/>
</dbReference>
<dbReference type="PROSITE" id="PS50135">
    <property type="entry name" value="ZF_ZZ_2"/>
    <property type="match status" value="1"/>
</dbReference>
<proteinExistence type="predicted"/>
<dbReference type="GO" id="GO:0006338">
    <property type="term" value="P:chromatin remodeling"/>
    <property type="evidence" value="ECO:0007669"/>
    <property type="project" value="TreeGrafter"/>
</dbReference>
<dbReference type="GO" id="GO:0003713">
    <property type="term" value="F:transcription coactivator activity"/>
    <property type="evidence" value="ECO:0007669"/>
    <property type="project" value="TreeGrafter"/>
</dbReference>
<dbReference type="SUPFAM" id="SSF57850">
    <property type="entry name" value="RING/U-box"/>
    <property type="match status" value="1"/>
</dbReference>
<protein>
    <submittedName>
        <fullName evidence="7">Transcriptional adapter</fullName>
    </submittedName>
</protein>
<evidence type="ECO:0000256" key="2">
    <source>
        <dbReference type="ARBA" id="ARBA00022771"/>
    </source>
</evidence>
<dbReference type="PANTHER" id="PTHR12374">
    <property type="entry name" value="TRANSCRIPTIONAL ADAPTOR 2 ADA2 -RELATED"/>
    <property type="match status" value="1"/>
</dbReference>
<dbReference type="PROSITE" id="PS01357">
    <property type="entry name" value="ZF_ZZ_1"/>
    <property type="match status" value="1"/>
</dbReference>
<dbReference type="GO" id="GO:0006357">
    <property type="term" value="P:regulation of transcription by RNA polymerase II"/>
    <property type="evidence" value="ECO:0007669"/>
    <property type="project" value="TreeGrafter"/>
</dbReference>
<dbReference type="FunFam" id="3.30.60.90:FF:000013">
    <property type="entry name" value="Transcriptional adapter"/>
    <property type="match status" value="1"/>
</dbReference>
<dbReference type="AlphaFoldDB" id="A0A8T0K414"/>
<gene>
    <name evidence="7" type="ORF">HKW66_Vig0182610</name>
</gene>
<feature type="region of interest" description="Disordered" evidence="5">
    <location>
        <begin position="1"/>
        <end position="28"/>
    </location>
</feature>
<evidence type="ECO:0000256" key="5">
    <source>
        <dbReference type="SAM" id="MobiDB-lite"/>
    </source>
</evidence>
<dbReference type="Gene3D" id="3.30.60.90">
    <property type="match status" value="1"/>
</dbReference>
<comment type="caution">
    <text evidence="7">The sequence shown here is derived from an EMBL/GenBank/DDBJ whole genome shotgun (WGS) entry which is preliminary data.</text>
</comment>
<dbReference type="InterPro" id="IPR043145">
    <property type="entry name" value="Znf_ZZ_sf"/>
</dbReference>
<organism evidence="7 8">
    <name type="scientific">Phaseolus angularis</name>
    <name type="common">Azuki bean</name>
    <name type="synonym">Vigna angularis</name>
    <dbReference type="NCBI Taxonomy" id="3914"/>
    <lineage>
        <taxon>Eukaryota</taxon>
        <taxon>Viridiplantae</taxon>
        <taxon>Streptophyta</taxon>
        <taxon>Embryophyta</taxon>
        <taxon>Tracheophyta</taxon>
        <taxon>Spermatophyta</taxon>
        <taxon>Magnoliopsida</taxon>
        <taxon>eudicotyledons</taxon>
        <taxon>Gunneridae</taxon>
        <taxon>Pentapetalae</taxon>
        <taxon>rosids</taxon>
        <taxon>fabids</taxon>
        <taxon>Fabales</taxon>
        <taxon>Fabaceae</taxon>
        <taxon>Papilionoideae</taxon>
        <taxon>50 kb inversion clade</taxon>
        <taxon>NPAAA clade</taxon>
        <taxon>indigoferoid/millettioid clade</taxon>
        <taxon>Phaseoleae</taxon>
        <taxon>Vigna</taxon>
    </lineage>
</organism>
<dbReference type="EMBL" id="JABFOF010000006">
    <property type="protein sequence ID" value="KAG2394361.1"/>
    <property type="molecule type" value="Genomic_DNA"/>
</dbReference>
<dbReference type="Proteomes" id="UP000743370">
    <property type="component" value="Unassembled WGS sequence"/>
</dbReference>
<dbReference type="InterPro" id="IPR000433">
    <property type="entry name" value="Znf_ZZ"/>
</dbReference>
<evidence type="ECO:0000259" key="6">
    <source>
        <dbReference type="PROSITE" id="PS50135"/>
    </source>
</evidence>
<dbReference type="GO" id="GO:0003682">
    <property type="term" value="F:chromatin binding"/>
    <property type="evidence" value="ECO:0007669"/>
    <property type="project" value="TreeGrafter"/>
</dbReference>
<evidence type="ECO:0000256" key="1">
    <source>
        <dbReference type="ARBA" id="ARBA00022723"/>
    </source>
</evidence>
<dbReference type="InterPro" id="IPR041983">
    <property type="entry name" value="ADA2-like_ZZ"/>
</dbReference>
<evidence type="ECO:0000256" key="4">
    <source>
        <dbReference type="PROSITE-ProRule" id="PRU00228"/>
    </source>
</evidence>
<dbReference type="CDD" id="cd02335">
    <property type="entry name" value="ZZ_ADA2"/>
    <property type="match status" value="1"/>
</dbReference>
<keyword evidence="3" id="KW-0862">Zinc</keyword>
<name>A0A8T0K414_PHAAN</name>
<evidence type="ECO:0000313" key="8">
    <source>
        <dbReference type="Proteomes" id="UP000743370"/>
    </source>
</evidence>
<dbReference type="SMART" id="SM00291">
    <property type="entry name" value="ZnF_ZZ"/>
    <property type="match status" value="1"/>
</dbReference>
<sequence>MGRCRAASATGPADDDPNHRLKRKRAASENSETLATVQGIANSKVSLYHCNYCNKDISGRIRIKCAVCQDFDLCIECFSIGAEVTPHKSNHPYRVMVFMVQRLEPVMVTARTELTVMISEKSTIIPEMTALLTNCC</sequence>
<evidence type="ECO:0000313" key="7">
    <source>
        <dbReference type="EMBL" id="KAG2394361.1"/>
    </source>
</evidence>
<keyword evidence="2 4" id="KW-0863">Zinc-finger</keyword>